<dbReference type="PANTHER" id="PTHR42771:SF2">
    <property type="entry name" value="IRON(3+)-HYDROXAMATE IMPORT ATP-BINDING PROTEIN FHUC"/>
    <property type="match status" value="1"/>
</dbReference>
<keyword evidence="6" id="KW-0406">Ion transport</keyword>
<gene>
    <name evidence="9" type="ORF">J2S14_002751</name>
</gene>
<keyword evidence="5" id="KW-0408">Iron</keyword>
<evidence type="ECO:0000256" key="6">
    <source>
        <dbReference type="ARBA" id="ARBA00023065"/>
    </source>
</evidence>
<dbReference type="PANTHER" id="PTHR42771">
    <property type="entry name" value="IRON(3+)-HYDROXAMATE IMPORT ATP-BINDING PROTEIN FHUC"/>
    <property type="match status" value="1"/>
</dbReference>
<keyword evidence="2" id="KW-0813">Transport</keyword>
<keyword evidence="4" id="KW-0410">Iron transport</keyword>
<dbReference type="InterPro" id="IPR051535">
    <property type="entry name" value="Siderophore_ABC-ATPase"/>
</dbReference>
<organism evidence="9 10">
    <name type="scientific">Lederbergia wuyishanensis</name>
    <dbReference type="NCBI Taxonomy" id="1347903"/>
    <lineage>
        <taxon>Bacteria</taxon>
        <taxon>Bacillati</taxon>
        <taxon>Bacillota</taxon>
        <taxon>Bacilli</taxon>
        <taxon>Bacillales</taxon>
        <taxon>Bacillaceae</taxon>
        <taxon>Lederbergia</taxon>
    </lineage>
</organism>
<feature type="domain" description="AAA+ ATPase" evidence="8">
    <location>
        <begin position="42"/>
        <end position="220"/>
    </location>
</feature>
<dbReference type="SMART" id="SM00382">
    <property type="entry name" value="AAA"/>
    <property type="match status" value="1"/>
</dbReference>
<dbReference type="InterPro" id="IPR027417">
    <property type="entry name" value="P-loop_NTPase"/>
</dbReference>
<dbReference type="Gene3D" id="3.40.50.300">
    <property type="entry name" value="P-loop containing nucleotide triphosphate hydrolases"/>
    <property type="match status" value="2"/>
</dbReference>
<evidence type="ECO:0000313" key="10">
    <source>
        <dbReference type="Proteomes" id="UP001232343"/>
    </source>
</evidence>
<evidence type="ECO:0000256" key="2">
    <source>
        <dbReference type="ARBA" id="ARBA00022448"/>
    </source>
</evidence>
<keyword evidence="7" id="KW-0472">Membrane</keyword>
<comment type="caution">
    <text evidence="9">The sequence shown here is derived from an EMBL/GenBank/DDBJ whole genome shotgun (WGS) entry which is preliminary data.</text>
</comment>
<keyword evidence="3" id="KW-1003">Cell membrane</keyword>
<sequence>MGEFQESHYIRGLKLDRSYISSFDDYPFHLPSIKTLDELSFHPNVTFFIGENGMGKSTLLEAIAIASGFNPEGGSFNFNFSTYDSHSPLEKYIKLIKGIERPRDGFFLRAETFYNVASNIEELDCEPGAGPRIIDSFGGLSLHQQSHGESFWATFLNRFRGNGIYLLDEPEAALSPLRQLSMLSQIHELVRRGSQFIIATHSPIIMSYPHSKIIELSEEGAKETLLEETNHFSIMKQFFDDKDRMLHHLLNT</sequence>
<evidence type="ECO:0000313" key="9">
    <source>
        <dbReference type="EMBL" id="MDQ0343916.1"/>
    </source>
</evidence>
<dbReference type="InterPro" id="IPR003593">
    <property type="entry name" value="AAA+_ATPase"/>
</dbReference>
<evidence type="ECO:0000259" key="8">
    <source>
        <dbReference type="SMART" id="SM00382"/>
    </source>
</evidence>
<dbReference type="InterPro" id="IPR038729">
    <property type="entry name" value="Rad50/SbcC_AAA"/>
</dbReference>
<dbReference type="EMBL" id="JAUSUO010000007">
    <property type="protein sequence ID" value="MDQ0343916.1"/>
    <property type="molecule type" value="Genomic_DNA"/>
</dbReference>
<evidence type="ECO:0000256" key="1">
    <source>
        <dbReference type="ARBA" id="ARBA00004202"/>
    </source>
</evidence>
<dbReference type="SUPFAM" id="SSF52540">
    <property type="entry name" value="P-loop containing nucleoside triphosphate hydrolases"/>
    <property type="match status" value="1"/>
</dbReference>
<keyword evidence="10" id="KW-1185">Reference proteome</keyword>
<proteinExistence type="predicted"/>
<dbReference type="Pfam" id="PF13304">
    <property type="entry name" value="AAA_21"/>
    <property type="match status" value="1"/>
</dbReference>
<comment type="subcellular location">
    <subcellularLocation>
        <location evidence="1">Cell membrane</location>
        <topology evidence="1">Peripheral membrane protein</topology>
    </subcellularLocation>
</comment>
<dbReference type="Pfam" id="PF13476">
    <property type="entry name" value="AAA_23"/>
    <property type="match status" value="1"/>
</dbReference>
<evidence type="ECO:0000256" key="7">
    <source>
        <dbReference type="ARBA" id="ARBA00023136"/>
    </source>
</evidence>
<protein>
    <submittedName>
        <fullName evidence="9">ATPase</fullName>
    </submittedName>
</protein>
<evidence type="ECO:0000256" key="4">
    <source>
        <dbReference type="ARBA" id="ARBA00022496"/>
    </source>
</evidence>
<evidence type="ECO:0000256" key="5">
    <source>
        <dbReference type="ARBA" id="ARBA00023004"/>
    </source>
</evidence>
<dbReference type="InterPro" id="IPR003959">
    <property type="entry name" value="ATPase_AAA_core"/>
</dbReference>
<name>A0ABU0D6D0_9BACI</name>
<dbReference type="Proteomes" id="UP001232343">
    <property type="component" value="Unassembled WGS sequence"/>
</dbReference>
<reference evidence="9 10" key="1">
    <citation type="submission" date="2023-07" db="EMBL/GenBank/DDBJ databases">
        <title>Genomic Encyclopedia of Type Strains, Phase IV (KMG-IV): sequencing the most valuable type-strain genomes for metagenomic binning, comparative biology and taxonomic classification.</title>
        <authorList>
            <person name="Goeker M."/>
        </authorList>
    </citation>
    <scope>NUCLEOTIDE SEQUENCE [LARGE SCALE GENOMIC DNA]</scope>
    <source>
        <strain evidence="9 10">DSM 27848</strain>
    </source>
</reference>
<dbReference type="RefSeq" id="WP_244682260.1">
    <property type="nucleotide sequence ID" value="NZ_JAUSUO010000007.1"/>
</dbReference>
<evidence type="ECO:0000256" key="3">
    <source>
        <dbReference type="ARBA" id="ARBA00022475"/>
    </source>
</evidence>
<accession>A0ABU0D6D0</accession>
<dbReference type="CDD" id="cd00267">
    <property type="entry name" value="ABC_ATPase"/>
    <property type="match status" value="1"/>
</dbReference>